<keyword evidence="1" id="KW-1133">Transmembrane helix</keyword>
<dbReference type="InterPro" id="IPR011088">
    <property type="entry name" value="Phage_phiNM3_A0EWY4"/>
</dbReference>
<dbReference type="AlphaFoldDB" id="A0A844B2D9"/>
<comment type="caution">
    <text evidence="2">The sequence shown here is derived from an EMBL/GenBank/DDBJ whole genome shotgun (WGS) entry which is preliminary data.</text>
</comment>
<reference evidence="2 3" key="1">
    <citation type="submission" date="2019-10" db="EMBL/GenBank/DDBJ databases">
        <title>Epibacterium sp. nov., isolated from seawater.</title>
        <authorList>
            <person name="Zhang X."/>
            <person name="Li N."/>
        </authorList>
    </citation>
    <scope>NUCLEOTIDE SEQUENCE [LARGE SCALE GENOMIC DNA]</scope>
    <source>
        <strain evidence="2 3">SM1969</strain>
    </source>
</reference>
<proteinExistence type="predicted"/>
<organism evidence="2 3">
    <name type="scientific">Tritonibacter aquimaris</name>
    <dbReference type="NCBI Taxonomy" id="2663379"/>
    <lineage>
        <taxon>Bacteria</taxon>
        <taxon>Pseudomonadati</taxon>
        <taxon>Pseudomonadota</taxon>
        <taxon>Alphaproteobacteria</taxon>
        <taxon>Rhodobacterales</taxon>
        <taxon>Paracoccaceae</taxon>
        <taxon>Tritonibacter</taxon>
    </lineage>
</organism>
<keyword evidence="1" id="KW-0472">Membrane</keyword>
<keyword evidence="1" id="KW-0812">Transmembrane</keyword>
<evidence type="ECO:0000313" key="2">
    <source>
        <dbReference type="EMBL" id="MQY43546.1"/>
    </source>
</evidence>
<evidence type="ECO:0000256" key="1">
    <source>
        <dbReference type="SAM" id="Phobius"/>
    </source>
</evidence>
<dbReference type="RefSeq" id="WP_153548439.1">
    <property type="nucleotide sequence ID" value="NZ_WIXK01000006.1"/>
</dbReference>
<keyword evidence="3" id="KW-1185">Reference proteome</keyword>
<name>A0A844B2D9_9RHOB</name>
<dbReference type="Proteomes" id="UP000436694">
    <property type="component" value="Unassembled WGS sequence"/>
</dbReference>
<gene>
    <name evidence="2" type="ORF">GG681_12940</name>
</gene>
<dbReference type="Pfam" id="PF07509">
    <property type="entry name" value="DUF1523"/>
    <property type="match status" value="1"/>
</dbReference>
<accession>A0A844B2D9</accession>
<sequence length="211" mass="24899">MGYIRWVFALVFWGAVASLLHYTLPQYDIVRIVSTYEERQELNDWTRMFWSKPDTQSAGLENRDVQFIQAMTPDEKAVVYRNEDTGWSWPPYFKFDTANLYTQANDMVSTKDDPEWVAIKHYGWRNQYLTIFPNAISVKPVAGPDASITNWVSIVILVLFAVVFWALYVRWRRFKARRVDPLIEDVEDGIFAVGDAIEDRKSRVSRWWKKK</sequence>
<evidence type="ECO:0000313" key="3">
    <source>
        <dbReference type="Proteomes" id="UP000436694"/>
    </source>
</evidence>
<feature type="transmembrane region" description="Helical" evidence="1">
    <location>
        <begin position="148"/>
        <end position="168"/>
    </location>
</feature>
<dbReference type="EMBL" id="WIXK01000006">
    <property type="protein sequence ID" value="MQY43546.1"/>
    <property type="molecule type" value="Genomic_DNA"/>
</dbReference>
<protein>
    <submittedName>
        <fullName evidence="2">DUF1523 family protein</fullName>
    </submittedName>
</protein>